<sequence length="179" mass="20494">MSALQAWEDQGIAELYYFDESGFSQSSALPYAWSPVGKPLEMTAYSRSRRLNVLGFLNRQGKLVYQSTTESVTTETVIAAFDHFIAQKAPDTFVIVVLDNASIHRSESFQRKRLEWLGQRVHVVYLSTYSPELNLIEILWRQVKYAWLPLTAYESFATLRSEVERILSGYGTEYAISFA</sequence>
<dbReference type="Pfam" id="PF13358">
    <property type="entry name" value="DDE_3"/>
    <property type="match status" value="1"/>
</dbReference>
<evidence type="ECO:0000259" key="1">
    <source>
        <dbReference type="Pfam" id="PF13358"/>
    </source>
</evidence>
<dbReference type="AlphaFoldDB" id="A0A1H8F178"/>
<dbReference type="InterPro" id="IPR036397">
    <property type="entry name" value="RNaseH_sf"/>
</dbReference>
<dbReference type="InterPro" id="IPR047655">
    <property type="entry name" value="Transpos_IS630-like"/>
</dbReference>
<dbReference type="Gene3D" id="3.30.420.10">
    <property type="entry name" value="Ribonuclease H-like superfamily/Ribonuclease H"/>
    <property type="match status" value="1"/>
</dbReference>
<accession>A0A1H8F178</accession>
<dbReference type="PANTHER" id="PTHR46564:SF1">
    <property type="entry name" value="TRANSPOSASE"/>
    <property type="match status" value="1"/>
</dbReference>
<feature type="domain" description="Tc1-like transposase DDE" evidence="1">
    <location>
        <begin position="15"/>
        <end position="159"/>
    </location>
</feature>
<dbReference type="NCBIfam" id="NF033545">
    <property type="entry name" value="transpos_IS630"/>
    <property type="match status" value="1"/>
</dbReference>
<reference evidence="2 3" key="1">
    <citation type="submission" date="2016-10" db="EMBL/GenBank/DDBJ databases">
        <authorList>
            <person name="de Groot N.N."/>
        </authorList>
    </citation>
    <scope>NUCLEOTIDE SEQUENCE [LARGE SCALE GENOMIC DNA]</scope>
    <source>
        <strain evidence="2 3">558</strain>
    </source>
</reference>
<organism evidence="2 3">
    <name type="scientific">Vreelandella aquamarina</name>
    <dbReference type="NCBI Taxonomy" id="77097"/>
    <lineage>
        <taxon>Bacteria</taxon>
        <taxon>Pseudomonadati</taxon>
        <taxon>Pseudomonadota</taxon>
        <taxon>Gammaproteobacteria</taxon>
        <taxon>Oceanospirillales</taxon>
        <taxon>Halomonadaceae</taxon>
        <taxon>Vreelandella</taxon>
    </lineage>
</organism>
<dbReference type="GO" id="GO:0003676">
    <property type="term" value="F:nucleic acid binding"/>
    <property type="evidence" value="ECO:0007669"/>
    <property type="project" value="InterPro"/>
</dbReference>
<dbReference type="Proteomes" id="UP000199493">
    <property type="component" value="Unassembled WGS sequence"/>
</dbReference>
<proteinExistence type="predicted"/>
<protein>
    <submittedName>
        <fullName evidence="2">Transposase</fullName>
    </submittedName>
</protein>
<gene>
    <name evidence="2" type="ORF">SAMN04490369_100619</name>
</gene>
<evidence type="ECO:0000313" key="2">
    <source>
        <dbReference type="EMBL" id="SEN25621.1"/>
    </source>
</evidence>
<evidence type="ECO:0000313" key="3">
    <source>
        <dbReference type="Proteomes" id="UP000199493"/>
    </source>
</evidence>
<dbReference type="EMBL" id="FODB01000006">
    <property type="protein sequence ID" value="SEN25621.1"/>
    <property type="molecule type" value="Genomic_DNA"/>
</dbReference>
<dbReference type="InterPro" id="IPR038717">
    <property type="entry name" value="Tc1-like_DDE_dom"/>
</dbReference>
<name>A0A1H8F178_9GAMM</name>
<dbReference type="PANTHER" id="PTHR46564">
    <property type="entry name" value="TRANSPOSASE"/>
    <property type="match status" value="1"/>
</dbReference>
<dbReference type="STRING" id="77097.SAMN04490369_100619"/>